<dbReference type="GO" id="GO:0019069">
    <property type="term" value="P:viral capsid assembly"/>
    <property type="evidence" value="ECO:0007669"/>
    <property type="project" value="InterPro"/>
</dbReference>
<sequence>MDLYTLLGQFKDGEIDKQKVIDAIDESKSGMVPRSRLNDKNTEIEELKEEISKRDEQIVKLQDSVKDDSEIQKELEELKNQNSEWETKYKETQLNNAVKLAVAKEANDANDILAFINKDELELVDDGTVKGLDEAIKTLKESKPYLFASSKPVGKTPQGGGNPDSGVTKEKFDNMSVTERNELYLNDRETFEKLVNQN</sequence>
<evidence type="ECO:0000313" key="4">
    <source>
        <dbReference type="Proteomes" id="UP000033300"/>
    </source>
</evidence>
<protein>
    <submittedName>
        <fullName evidence="3">Minor structural protein</fullName>
    </submittedName>
</protein>
<dbReference type="Pfam" id="PF06810">
    <property type="entry name" value="Phage_scaffold"/>
    <property type="match status" value="1"/>
</dbReference>
<keyword evidence="4" id="KW-1185">Reference proteome</keyword>
<dbReference type="OrthoDB" id="10305at10239"/>
<dbReference type="InterPro" id="IPR009636">
    <property type="entry name" value="SCAF"/>
</dbReference>
<dbReference type="KEGG" id="vg:26635631"/>
<reference evidence="4" key="2">
    <citation type="submission" date="2015-03" db="EMBL/GenBank/DDBJ databases">
        <title>Complete genome analysis of two new bacteriophages isolated from impetigo strains of Staphylococcus aureus.</title>
        <authorList>
            <person name="Botka T."/>
            <person name="Ruzickova V."/>
            <person name="Konecna H."/>
            <person name="Pantucek R."/>
            <person name="Rychlik I."/>
            <person name="Zdrahal Z."/>
            <person name="Petras P."/>
            <person name="Doskar J."/>
        </authorList>
    </citation>
    <scope>NUCLEOTIDE SEQUENCE [LARGE SCALE GENOMIC DNA]</scope>
</reference>
<name>A0A0E3XBR4_9CAUD</name>
<dbReference type="GeneID" id="26635631"/>
<organism evidence="3 4">
    <name type="scientific">Staphylococcus phage B236</name>
    <dbReference type="NCBI Taxonomy" id="1636205"/>
    <lineage>
        <taxon>Viruses</taxon>
        <taxon>Duplodnaviria</taxon>
        <taxon>Heunggongvirae</taxon>
        <taxon>Uroviricota</taxon>
        <taxon>Caudoviricetes</taxon>
        <taxon>Azeredovirinae</taxon>
        <taxon>Phietavirus</taxon>
        <taxon>Phietavirus B236</taxon>
    </lineage>
</organism>
<dbReference type="EMBL" id="KP893290">
    <property type="protein sequence ID" value="AKC04719.1"/>
    <property type="molecule type" value="Genomic_DNA"/>
</dbReference>
<evidence type="ECO:0000256" key="2">
    <source>
        <dbReference type="SAM" id="MobiDB-lite"/>
    </source>
</evidence>
<keyword evidence="1" id="KW-0175">Coiled coil</keyword>
<proteinExistence type="predicted"/>
<accession>A0A0E3XBR4</accession>
<evidence type="ECO:0000256" key="1">
    <source>
        <dbReference type="SAM" id="Coils"/>
    </source>
</evidence>
<dbReference type="RefSeq" id="YP_009209167.1">
    <property type="nucleotide sequence ID" value="NC_028915.1"/>
</dbReference>
<evidence type="ECO:0000313" key="3">
    <source>
        <dbReference type="EMBL" id="AKC04719.1"/>
    </source>
</evidence>
<feature type="region of interest" description="Disordered" evidence="2">
    <location>
        <begin position="148"/>
        <end position="174"/>
    </location>
</feature>
<reference evidence="3 4" key="1">
    <citation type="journal article" date="2015" name="Virus Genes">
        <title>Complete genome analysis of two new bacteriophages isolated from impetigo strains of Staphylococcus aureus.</title>
        <authorList>
            <person name="Botka T."/>
            <person name="Ruzickova V."/>
            <person name="Konecna H."/>
            <person name="Pantucek R."/>
            <person name="Rychlik I."/>
            <person name="Zdrahal Z."/>
            <person name="Petras P."/>
            <person name="Doskar J."/>
        </authorList>
    </citation>
    <scope>NUCLEOTIDE SEQUENCE [LARGE SCALE GENOMIC DNA]</scope>
</reference>
<dbReference type="Proteomes" id="UP000033300">
    <property type="component" value="Segment"/>
</dbReference>
<feature type="coiled-coil region" evidence="1">
    <location>
        <begin position="34"/>
        <end position="95"/>
    </location>
</feature>